<organism evidence="2 3">
    <name type="scientific">Nesterenkonia xinjiangensis</name>
    <dbReference type="NCBI Taxonomy" id="225327"/>
    <lineage>
        <taxon>Bacteria</taxon>
        <taxon>Bacillati</taxon>
        <taxon>Actinomycetota</taxon>
        <taxon>Actinomycetes</taxon>
        <taxon>Micrococcales</taxon>
        <taxon>Micrococcaceae</taxon>
        <taxon>Nesterenkonia</taxon>
    </lineage>
</organism>
<evidence type="ECO:0000313" key="2">
    <source>
        <dbReference type="EMBL" id="NYJ76755.1"/>
    </source>
</evidence>
<sequence length="352" mass="38360">MDLSSEEAPEAGGIGRRVDVVAVVGACGPERQEHAERLATSEGRVLLPARRLRTEPEVLDQAVSLLGRMRATSGLVVEHPLETPAMEIIGMLADPSMPTRLSAVICVVDATHLVTDLEAEDFVPLLDGTHHAARAELMVQQIEYASEIVLVNTAGLSARRIHTLEALLSALSPQASVSRAAERAVGPRPVHEEEYSQEQTRAGWVSLLNADFDPSIRSEDVTVVHYEQLRPFHPGRLHAVLETYLFERGAGQVVRSAGFCRLATRPHVTAQWDHVGAGFALEPLSFDHQMRTEDEVLAFGQELAIFGLGLDADRLTAALDEAALDDDELAAGPMLWATFPDPFPDWRTAPNL</sequence>
<dbReference type="Pfam" id="PF07683">
    <property type="entry name" value="CobW_C"/>
    <property type="match status" value="1"/>
</dbReference>
<dbReference type="InterPro" id="IPR027417">
    <property type="entry name" value="P-loop_NTPase"/>
</dbReference>
<keyword evidence="3" id="KW-1185">Reference proteome</keyword>
<dbReference type="PANTHER" id="PTHR43603:SF1">
    <property type="entry name" value="ZINC-REGULATED GTPASE METALLOPROTEIN ACTIVATOR 1"/>
    <property type="match status" value="1"/>
</dbReference>
<accession>A0A7Z0GIS3</accession>
<name>A0A7Z0GIS3_9MICC</name>
<dbReference type="SUPFAM" id="SSF90002">
    <property type="entry name" value="Hypothetical protein YjiA, C-terminal domain"/>
    <property type="match status" value="1"/>
</dbReference>
<evidence type="ECO:0000259" key="1">
    <source>
        <dbReference type="SMART" id="SM00833"/>
    </source>
</evidence>
<dbReference type="InterPro" id="IPR011629">
    <property type="entry name" value="CobW-like_C"/>
</dbReference>
<dbReference type="Gene3D" id="3.40.50.300">
    <property type="entry name" value="P-loop containing nucleotide triphosphate hydrolases"/>
    <property type="match status" value="1"/>
</dbReference>
<gene>
    <name evidence="2" type="ORF">HNR09_000166</name>
</gene>
<proteinExistence type="predicted"/>
<comment type="caution">
    <text evidence="2">The sequence shown here is derived from an EMBL/GenBank/DDBJ whole genome shotgun (WGS) entry which is preliminary data.</text>
</comment>
<dbReference type="RefSeq" id="WP_179540327.1">
    <property type="nucleotide sequence ID" value="NZ_BAAALL010000010.1"/>
</dbReference>
<dbReference type="EMBL" id="JACCFY010000001">
    <property type="protein sequence ID" value="NYJ76755.1"/>
    <property type="molecule type" value="Genomic_DNA"/>
</dbReference>
<reference evidence="2 3" key="1">
    <citation type="submission" date="2020-07" db="EMBL/GenBank/DDBJ databases">
        <title>Sequencing the genomes of 1000 actinobacteria strains.</title>
        <authorList>
            <person name="Klenk H.-P."/>
        </authorList>
    </citation>
    <scope>NUCLEOTIDE SEQUENCE [LARGE SCALE GENOMIC DNA]</scope>
    <source>
        <strain evidence="2 3">DSM 15475</strain>
    </source>
</reference>
<protein>
    <submittedName>
        <fullName evidence="2">G3E family GTPase</fullName>
    </submittedName>
</protein>
<feature type="domain" description="CobW C-terminal" evidence="1">
    <location>
        <begin position="221"/>
        <end position="323"/>
    </location>
</feature>
<dbReference type="SMART" id="SM00833">
    <property type="entry name" value="CobW_C"/>
    <property type="match status" value="1"/>
</dbReference>
<dbReference type="AlphaFoldDB" id="A0A7Z0GIS3"/>
<evidence type="ECO:0000313" key="3">
    <source>
        <dbReference type="Proteomes" id="UP000535437"/>
    </source>
</evidence>
<dbReference type="Proteomes" id="UP000535437">
    <property type="component" value="Unassembled WGS sequence"/>
</dbReference>
<dbReference type="PANTHER" id="PTHR43603">
    <property type="entry name" value="COBW DOMAIN-CONTAINING PROTEIN DDB_G0274527"/>
    <property type="match status" value="1"/>
</dbReference>
<dbReference type="InterPro" id="IPR051927">
    <property type="entry name" value="Zn_Chap_cDPG_Synth"/>
</dbReference>